<evidence type="ECO:0000313" key="1">
    <source>
        <dbReference type="EMBL" id="PKK56651.1"/>
    </source>
</evidence>
<dbReference type="Proteomes" id="UP000233469">
    <property type="component" value="Unassembled WGS sequence"/>
</dbReference>
<protein>
    <submittedName>
        <fullName evidence="1">Uncharacterized protein</fullName>
    </submittedName>
</protein>
<comment type="caution">
    <text evidence="1">The sequence shown here is derived from an EMBL/GenBank/DDBJ whole genome shotgun (WGS) entry which is preliminary data.</text>
</comment>
<dbReference type="EMBL" id="LLXL01005325">
    <property type="protein sequence ID" value="PKK56651.1"/>
    <property type="molecule type" value="Genomic_DNA"/>
</dbReference>
<dbReference type="AlphaFoldDB" id="A0A2N1M4R9"/>
<name>A0A2N1M4R9_9GLOM</name>
<reference evidence="1 2" key="2">
    <citation type="submission" date="2017-10" db="EMBL/GenBank/DDBJ databases">
        <title>Extensive intraspecific genome diversity in a model arbuscular mycorrhizal fungus.</title>
        <authorList>
            <person name="Chen E.C.H."/>
            <person name="Morin E."/>
            <person name="Baudet D."/>
            <person name="Noel J."/>
            <person name="Ndikumana S."/>
            <person name="Charron P."/>
            <person name="St-Onge C."/>
            <person name="Giorgi J."/>
            <person name="Grigoriev I.V."/>
            <person name="Roux C."/>
            <person name="Martin F.M."/>
            <person name="Corradi N."/>
        </authorList>
    </citation>
    <scope>NUCLEOTIDE SEQUENCE [LARGE SCALE GENOMIC DNA]</scope>
    <source>
        <strain evidence="1 2">C2</strain>
    </source>
</reference>
<reference evidence="1 2" key="1">
    <citation type="submission" date="2016-04" db="EMBL/GenBank/DDBJ databases">
        <title>Genome analyses suggest a sexual origin of heterokaryosis in a supposedly ancient asexual fungus.</title>
        <authorList>
            <person name="Ropars J."/>
            <person name="Sedzielewska K."/>
            <person name="Noel J."/>
            <person name="Charron P."/>
            <person name="Farinelli L."/>
            <person name="Marton T."/>
            <person name="Kruger M."/>
            <person name="Pelin A."/>
            <person name="Brachmann A."/>
            <person name="Corradi N."/>
        </authorList>
    </citation>
    <scope>NUCLEOTIDE SEQUENCE [LARGE SCALE GENOMIC DNA]</scope>
    <source>
        <strain evidence="1 2">C2</strain>
    </source>
</reference>
<sequence>MTEQSEFSDVRPRHFLGVDSKNEIEAILLEREGYSLHKIIDGNEPLRLVINFDLPQKVYNNINPKLTRKEILDLLNRTFRDVCLEISSDWDKNSSTDAKKISLHISTTGMRL</sequence>
<proteinExistence type="predicted"/>
<gene>
    <name evidence="1" type="ORF">RhiirC2_799584</name>
</gene>
<evidence type="ECO:0000313" key="2">
    <source>
        <dbReference type="Proteomes" id="UP000233469"/>
    </source>
</evidence>
<organism evidence="1 2">
    <name type="scientific">Rhizophagus irregularis</name>
    <dbReference type="NCBI Taxonomy" id="588596"/>
    <lineage>
        <taxon>Eukaryota</taxon>
        <taxon>Fungi</taxon>
        <taxon>Fungi incertae sedis</taxon>
        <taxon>Mucoromycota</taxon>
        <taxon>Glomeromycotina</taxon>
        <taxon>Glomeromycetes</taxon>
        <taxon>Glomerales</taxon>
        <taxon>Glomeraceae</taxon>
        <taxon>Rhizophagus</taxon>
    </lineage>
</organism>
<dbReference type="VEuPathDB" id="FungiDB:RhiirA1_470289"/>
<accession>A0A2N1M4R9</accession>